<accession>A0A0R1QPD8</accession>
<dbReference type="STRING" id="1423770.FD29_GL000471"/>
<evidence type="ECO:0000313" key="2">
    <source>
        <dbReference type="Proteomes" id="UP000050872"/>
    </source>
</evidence>
<organism evidence="1 2">
    <name type="scientific">Companilactobacillus mindensis DSM 14500</name>
    <dbReference type="NCBI Taxonomy" id="1423770"/>
    <lineage>
        <taxon>Bacteria</taxon>
        <taxon>Bacillati</taxon>
        <taxon>Bacillota</taxon>
        <taxon>Bacilli</taxon>
        <taxon>Lactobacillales</taxon>
        <taxon>Lactobacillaceae</taxon>
        <taxon>Companilactobacillus</taxon>
    </lineage>
</organism>
<dbReference type="RefSeq" id="WP_057888065.1">
    <property type="nucleotide sequence ID" value="NZ_AZEZ01000066.1"/>
</dbReference>
<gene>
    <name evidence="1" type="ORF">FD29_GL000471</name>
</gene>
<dbReference type="Proteomes" id="UP000050872">
    <property type="component" value="Unassembled WGS sequence"/>
</dbReference>
<dbReference type="OrthoDB" id="2248780at2"/>
<dbReference type="EMBL" id="AZEZ01000066">
    <property type="protein sequence ID" value="KRL43906.1"/>
    <property type="molecule type" value="Genomic_DNA"/>
</dbReference>
<dbReference type="AlphaFoldDB" id="A0A0R1QPD8"/>
<dbReference type="PATRIC" id="fig|1423770.3.peg.476"/>
<keyword evidence="2" id="KW-1185">Reference proteome</keyword>
<name>A0A0R1QPD8_9LACO</name>
<comment type="caution">
    <text evidence="1">The sequence shown here is derived from an EMBL/GenBank/DDBJ whole genome shotgun (WGS) entry which is preliminary data.</text>
</comment>
<proteinExistence type="predicted"/>
<reference evidence="1 2" key="1">
    <citation type="journal article" date="2015" name="Genome Announc.">
        <title>Expanding the biotechnology potential of lactobacilli through comparative genomics of 213 strains and associated genera.</title>
        <authorList>
            <person name="Sun Z."/>
            <person name="Harris H.M."/>
            <person name="McCann A."/>
            <person name="Guo C."/>
            <person name="Argimon S."/>
            <person name="Zhang W."/>
            <person name="Yang X."/>
            <person name="Jeffery I.B."/>
            <person name="Cooney J.C."/>
            <person name="Kagawa T.F."/>
            <person name="Liu W."/>
            <person name="Song Y."/>
            <person name="Salvetti E."/>
            <person name="Wrobel A."/>
            <person name="Rasinkangas P."/>
            <person name="Parkhill J."/>
            <person name="Rea M.C."/>
            <person name="O'Sullivan O."/>
            <person name="Ritari J."/>
            <person name="Douillard F.P."/>
            <person name="Paul Ross R."/>
            <person name="Yang R."/>
            <person name="Briner A.E."/>
            <person name="Felis G.E."/>
            <person name="de Vos W.M."/>
            <person name="Barrangou R."/>
            <person name="Klaenhammer T.R."/>
            <person name="Caufield P.W."/>
            <person name="Cui Y."/>
            <person name="Zhang H."/>
            <person name="O'Toole P.W."/>
        </authorList>
    </citation>
    <scope>NUCLEOTIDE SEQUENCE [LARGE SCALE GENOMIC DNA]</scope>
    <source>
        <strain evidence="1 2">DSM 14500</strain>
    </source>
</reference>
<evidence type="ECO:0000313" key="1">
    <source>
        <dbReference type="EMBL" id="KRL43906.1"/>
    </source>
</evidence>
<sequence length="164" mass="20035">MNNLEAGFLNALDNQRLIHGVLKKVHIYVTRSDYDDYFQEAMIIYAKTYQNYCQTNDDLSNFGRYVFQKLTWKMLDMLRQEKKYHDFHSLEEFDFQRVPEENIYADLDFVNIAELTKMDRIILQEHFIEEQPLVILAKRYNHTTRNLRYCRNRLLQKLRHMSVR</sequence>
<protein>
    <submittedName>
        <fullName evidence="1">RNA polymerase sigma factor</fullName>
    </submittedName>
</protein>